<sequence>MRLLPAAILAIGTLCATSHARAADPDWVFANGGAGGQPMIMSHQGSLDIMFYRSASGTLGLAVHQRHGRYRNPAGIQTAVVMIGPKFSVALQTFQTGQKWDTAGGDLKADSMPDLVNALKTAQTGTLIPFEHDPVSFSLKGGWAALDDMAKYALAHGESLPPPLEPAPAQAAATPGLDIEKLAHHPYDTQHGRRVVLPHYDIAANCDRAHIEMQDTDGECVTAEQGSQASLTAQWTQYDSDLRAACLSLVTDPGRLEKYQALFMCLSRYQDDRRQWQLVSGSSGSDDILPAKNGNAAATPRP</sequence>
<dbReference type="KEGG" id="ksc:CD178_01300"/>
<evidence type="ECO:0000313" key="2">
    <source>
        <dbReference type="Proteomes" id="UP000264120"/>
    </source>
</evidence>
<dbReference type="OrthoDB" id="7241949at2"/>
<dbReference type="Proteomes" id="UP000264120">
    <property type="component" value="Chromosome"/>
</dbReference>
<name>A0A347WB40_9PROT</name>
<accession>A0A347WB40</accession>
<protein>
    <submittedName>
        <fullName evidence="1">Uncharacterized protein</fullName>
    </submittedName>
</protein>
<proteinExistence type="predicted"/>
<gene>
    <name evidence="1" type="ORF">CD178_01300</name>
</gene>
<keyword evidence="2" id="KW-1185">Reference proteome</keyword>
<reference evidence="1 2" key="1">
    <citation type="submission" date="2017-08" db="EMBL/GenBank/DDBJ databases">
        <title>Complete genome sequence of Gluconacetobacter saccharivorans CV1 isolated from Fermented Vinegar.</title>
        <authorList>
            <person name="Kim S.-Y."/>
        </authorList>
    </citation>
    <scope>NUCLEOTIDE SEQUENCE [LARGE SCALE GENOMIC DNA]</scope>
    <source>
        <strain evidence="1 2">CV1</strain>
    </source>
</reference>
<evidence type="ECO:0000313" key="1">
    <source>
        <dbReference type="EMBL" id="AXY22083.1"/>
    </source>
</evidence>
<organism evidence="1 2">
    <name type="scientific">Komagataeibacter saccharivorans</name>
    <dbReference type="NCBI Taxonomy" id="265959"/>
    <lineage>
        <taxon>Bacteria</taxon>
        <taxon>Pseudomonadati</taxon>
        <taxon>Pseudomonadota</taxon>
        <taxon>Alphaproteobacteria</taxon>
        <taxon>Acetobacterales</taxon>
        <taxon>Acetobacteraceae</taxon>
        <taxon>Komagataeibacter</taxon>
    </lineage>
</organism>
<dbReference type="EMBL" id="CP023036">
    <property type="protein sequence ID" value="AXY22083.1"/>
    <property type="molecule type" value="Genomic_DNA"/>
</dbReference>
<dbReference type="AlphaFoldDB" id="A0A347WB40"/>